<proteinExistence type="predicted"/>
<evidence type="ECO:0000313" key="2">
    <source>
        <dbReference type="Proteomes" id="UP000192320"/>
    </source>
</evidence>
<dbReference type="RefSeq" id="WP_083025503.1">
    <property type="nucleotide sequence ID" value="NZ_AP022589.1"/>
</dbReference>
<organism evidence="1 2">
    <name type="scientific">Mycolicibacter minnesotensis</name>
    <dbReference type="NCBI Taxonomy" id="1118379"/>
    <lineage>
        <taxon>Bacteria</taxon>
        <taxon>Bacillati</taxon>
        <taxon>Actinomycetota</taxon>
        <taxon>Actinomycetes</taxon>
        <taxon>Mycobacteriales</taxon>
        <taxon>Mycobacteriaceae</taxon>
        <taxon>Mycolicibacter</taxon>
    </lineage>
</organism>
<dbReference type="AlphaFoldDB" id="A0A7I7R5A6"/>
<dbReference type="InterPro" id="IPR027417">
    <property type="entry name" value="P-loop_NTPase"/>
</dbReference>
<keyword evidence="2" id="KW-1185">Reference proteome</keyword>
<dbReference type="OrthoDB" id="4208381at2"/>
<sequence>MTVYVITGPPAAGKSAWVREHAQPGRDITIDYDTLANALTAQPADNHSHGQHTHELTLTVRRTAIQGALKLATMLPINVFIIDSYLSPTAVAQYEEIGATLLTLDPGKTVVMDRCRETNRPNHAITAAERWYQR</sequence>
<dbReference type="SUPFAM" id="SSF52540">
    <property type="entry name" value="P-loop containing nucleoside triphosphate hydrolases"/>
    <property type="match status" value="1"/>
</dbReference>
<name>A0A7I7R5A6_9MYCO</name>
<comment type="caution">
    <text evidence="1">The sequence shown here is derived from an EMBL/GenBank/DDBJ whole genome shotgun (WGS) entry which is preliminary data.</text>
</comment>
<dbReference type="Proteomes" id="UP000192320">
    <property type="component" value="Unassembled WGS sequence"/>
</dbReference>
<protein>
    <submittedName>
        <fullName evidence="1">Uncharacterized protein</fullName>
    </submittedName>
</protein>
<accession>A0A7I7R5A6</accession>
<gene>
    <name evidence="1" type="ORF">BST33_10040</name>
</gene>
<evidence type="ECO:0000313" key="1">
    <source>
        <dbReference type="EMBL" id="ORB01099.1"/>
    </source>
</evidence>
<reference evidence="1 2" key="1">
    <citation type="submission" date="2017-02" db="EMBL/GenBank/DDBJ databases">
        <title>The new phylogeny of genus Mycobacterium.</title>
        <authorList>
            <person name="Tortoli E."/>
            <person name="Trovato A."/>
            <person name="Cirillo D.M."/>
        </authorList>
    </citation>
    <scope>NUCLEOTIDE SEQUENCE [LARGE SCALE GENOMIC DNA]</scope>
    <source>
        <strain evidence="1 2">DSM 45633</strain>
    </source>
</reference>
<dbReference type="Pfam" id="PF13671">
    <property type="entry name" value="AAA_33"/>
    <property type="match status" value="1"/>
</dbReference>
<dbReference type="Gene3D" id="3.40.50.300">
    <property type="entry name" value="P-loop containing nucleotide triphosphate hydrolases"/>
    <property type="match status" value="1"/>
</dbReference>
<dbReference type="EMBL" id="MVHZ01000008">
    <property type="protein sequence ID" value="ORB01099.1"/>
    <property type="molecule type" value="Genomic_DNA"/>
</dbReference>